<proteinExistence type="predicted"/>
<evidence type="ECO:0000313" key="2">
    <source>
        <dbReference type="Proteomes" id="UP000235371"/>
    </source>
</evidence>
<dbReference type="AlphaFoldDB" id="A0A2J6SFB1"/>
<organism evidence="1 2">
    <name type="scientific">Hyaloscypha bicolor E</name>
    <dbReference type="NCBI Taxonomy" id="1095630"/>
    <lineage>
        <taxon>Eukaryota</taxon>
        <taxon>Fungi</taxon>
        <taxon>Dikarya</taxon>
        <taxon>Ascomycota</taxon>
        <taxon>Pezizomycotina</taxon>
        <taxon>Leotiomycetes</taxon>
        <taxon>Helotiales</taxon>
        <taxon>Hyaloscyphaceae</taxon>
        <taxon>Hyaloscypha</taxon>
        <taxon>Hyaloscypha bicolor</taxon>
    </lineage>
</organism>
<dbReference type="EMBL" id="KZ613921">
    <property type="protein sequence ID" value="PMD49458.1"/>
    <property type="molecule type" value="Genomic_DNA"/>
</dbReference>
<keyword evidence="2" id="KW-1185">Reference proteome</keyword>
<name>A0A2J6SFB1_9HELO</name>
<accession>A0A2J6SFB1</accession>
<dbReference type="InParanoid" id="A0A2J6SFB1"/>
<reference evidence="1" key="1">
    <citation type="submission" date="2016-04" db="EMBL/GenBank/DDBJ databases">
        <title>A degradative enzymes factory behind the ericoid mycorrhizal symbiosis.</title>
        <authorList>
            <consortium name="DOE Joint Genome Institute"/>
            <person name="Martino E."/>
            <person name="Morin E."/>
            <person name="Grelet G."/>
            <person name="Kuo A."/>
            <person name="Kohler A."/>
            <person name="Daghino S."/>
            <person name="Barry K."/>
            <person name="Choi C."/>
            <person name="Cichocki N."/>
            <person name="Clum A."/>
            <person name="Copeland A."/>
            <person name="Hainaut M."/>
            <person name="Haridas S."/>
            <person name="Labutti K."/>
            <person name="Lindquist E."/>
            <person name="Lipzen A."/>
            <person name="Khouja H.-R."/>
            <person name="Murat C."/>
            <person name="Ohm R."/>
            <person name="Olson A."/>
            <person name="Spatafora J."/>
            <person name="Veneault-Fourrey C."/>
            <person name="Henrissat B."/>
            <person name="Grigoriev I."/>
            <person name="Martin F."/>
            <person name="Perotto S."/>
        </authorList>
    </citation>
    <scope>NUCLEOTIDE SEQUENCE [LARGE SCALE GENOMIC DNA]</scope>
    <source>
        <strain evidence="1">E</strain>
    </source>
</reference>
<dbReference type="OrthoDB" id="3560377at2759"/>
<protein>
    <submittedName>
        <fullName evidence="1">Uncharacterized protein</fullName>
    </submittedName>
</protein>
<evidence type="ECO:0000313" key="1">
    <source>
        <dbReference type="EMBL" id="PMD49458.1"/>
    </source>
</evidence>
<dbReference type="GeneID" id="36592399"/>
<sequence>MDPVSVTAGMVGLLTSILHRSKERSEFIGGLRGAPKDIATLSTDLKAFYEVLGVLMGIRQNCLDVFEGFTTQVTRDGTAKVRTWKGIRWAFKEKVVQQFKDRILTYKLSLSVAVGAMRLLTTSSIDERTKRIESGLKEDMRHVRCKLQTLDHGYIELASVAGQKGSDWHGTDVGFALSRFLDYAGSLCNSPPPSLNATHHTPT</sequence>
<dbReference type="RefSeq" id="XP_024726362.1">
    <property type="nucleotide sequence ID" value="XM_024884322.1"/>
</dbReference>
<dbReference type="Proteomes" id="UP000235371">
    <property type="component" value="Unassembled WGS sequence"/>
</dbReference>
<gene>
    <name evidence="1" type="ORF">K444DRAFT_638939</name>
</gene>